<feature type="active site" evidence="5">
    <location>
        <position position="293"/>
    </location>
</feature>
<dbReference type="InterPro" id="IPR016161">
    <property type="entry name" value="Ald_DH/histidinol_DH"/>
</dbReference>
<dbReference type="FunFam" id="3.40.309.10:FF:000024">
    <property type="entry name" value="Betaine aldehyde dehydrogenase"/>
    <property type="match status" value="1"/>
</dbReference>
<dbReference type="PROSITE" id="PS00070">
    <property type="entry name" value="ALDEHYDE_DEHYDR_CYS"/>
    <property type="match status" value="1"/>
</dbReference>
<evidence type="ECO:0000256" key="7">
    <source>
        <dbReference type="SAM" id="MobiDB-lite"/>
    </source>
</evidence>
<dbReference type="InterPro" id="IPR016163">
    <property type="entry name" value="Ald_DH_C"/>
</dbReference>
<protein>
    <recommendedName>
        <fullName evidence="3">aldehyde dehydrogenase (NAD(+))</fullName>
        <ecNumber evidence="3">1.2.1.3</ecNumber>
    </recommendedName>
</protein>
<proteinExistence type="inferred from homology"/>
<feature type="transmembrane region" description="Helical" evidence="8">
    <location>
        <begin position="20"/>
        <end position="41"/>
    </location>
</feature>
<dbReference type="InterPro" id="IPR016160">
    <property type="entry name" value="Ald_DH_CS_CYS"/>
</dbReference>
<evidence type="ECO:0000256" key="8">
    <source>
        <dbReference type="SAM" id="Phobius"/>
    </source>
</evidence>
<dbReference type="AlphaFoldDB" id="A0A9P8LCX6"/>
<dbReference type="SUPFAM" id="SSF53720">
    <property type="entry name" value="ALDH-like"/>
    <property type="match status" value="1"/>
</dbReference>
<dbReference type="Gene3D" id="3.40.309.10">
    <property type="entry name" value="Aldehyde Dehydrogenase, Chain A, domain 2"/>
    <property type="match status" value="1"/>
</dbReference>
<comment type="catalytic activity">
    <reaction evidence="4">
        <text>an aldehyde + NAD(+) + H2O = a carboxylate + NADH + 2 H(+)</text>
        <dbReference type="Rhea" id="RHEA:16185"/>
        <dbReference type="ChEBI" id="CHEBI:15377"/>
        <dbReference type="ChEBI" id="CHEBI:15378"/>
        <dbReference type="ChEBI" id="CHEBI:17478"/>
        <dbReference type="ChEBI" id="CHEBI:29067"/>
        <dbReference type="ChEBI" id="CHEBI:57540"/>
        <dbReference type="ChEBI" id="CHEBI:57945"/>
        <dbReference type="EC" id="1.2.1.3"/>
    </reaction>
</comment>
<feature type="region of interest" description="Disordered" evidence="7">
    <location>
        <begin position="533"/>
        <end position="568"/>
    </location>
</feature>
<gene>
    <name evidence="10" type="ORF">GP486_003602</name>
</gene>
<dbReference type="Gene3D" id="3.40.605.10">
    <property type="entry name" value="Aldehyde Dehydrogenase, Chain A, domain 1"/>
    <property type="match status" value="1"/>
</dbReference>
<evidence type="ECO:0000256" key="4">
    <source>
        <dbReference type="ARBA" id="ARBA00049194"/>
    </source>
</evidence>
<dbReference type="Pfam" id="PF00171">
    <property type="entry name" value="Aldedh"/>
    <property type="match status" value="1"/>
</dbReference>
<reference evidence="10" key="1">
    <citation type="submission" date="2021-03" db="EMBL/GenBank/DDBJ databases">
        <title>Comparative genomics and phylogenomic investigation of the class Geoglossomycetes provide insights into ecological specialization and systematics.</title>
        <authorList>
            <person name="Melie T."/>
            <person name="Pirro S."/>
            <person name="Miller A.N."/>
            <person name="Quandt A."/>
        </authorList>
    </citation>
    <scope>NUCLEOTIDE SEQUENCE</scope>
    <source>
        <strain evidence="10">CAQ_001_2017</strain>
    </source>
</reference>
<evidence type="ECO:0000313" key="10">
    <source>
        <dbReference type="EMBL" id="KAH0559882.1"/>
    </source>
</evidence>
<dbReference type="GO" id="GO:0004029">
    <property type="term" value="F:aldehyde dehydrogenase (NAD+) activity"/>
    <property type="evidence" value="ECO:0007669"/>
    <property type="project" value="UniProtKB-EC"/>
</dbReference>
<name>A0A9P8LCX6_9PEZI</name>
<feature type="compositionally biased region" description="Polar residues" evidence="7">
    <location>
        <begin position="543"/>
        <end position="557"/>
    </location>
</feature>
<dbReference type="PROSITE" id="PS00687">
    <property type="entry name" value="ALDEHYDE_DEHYDR_GLU"/>
    <property type="match status" value="1"/>
</dbReference>
<keyword evidence="8" id="KW-0472">Membrane</keyword>
<keyword evidence="8" id="KW-1133">Transmembrane helix</keyword>
<evidence type="ECO:0000256" key="5">
    <source>
        <dbReference type="PROSITE-ProRule" id="PRU10007"/>
    </source>
</evidence>
<dbReference type="InterPro" id="IPR029510">
    <property type="entry name" value="Ald_DH_CS_GLU"/>
</dbReference>
<dbReference type="InterPro" id="IPR016162">
    <property type="entry name" value="Ald_DH_N"/>
</dbReference>
<keyword evidence="2 6" id="KW-0560">Oxidoreductase</keyword>
<comment type="caution">
    <text evidence="10">The sequence shown here is derived from an EMBL/GenBank/DDBJ whole genome shotgun (WGS) entry which is preliminary data.</text>
</comment>
<organism evidence="10 11">
    <name type="scientific">Trichoglossum hirsutum</name>
    <dbReference type="NCBI Taxonomy" id="265104"/>
    <lineage>
        <taxon>Eukaryota</taxon>
        <taxon>Fungi</taxon>
        <taxon>Dikarya</taxon>
        <taxon>Ascomycota</taxon>
        <taxon>Pezizomycotina</taxon>
        <taxon>Geoglossomycetes</taxon>
        <taxon>Geoglossales</taxon>
        <taxon>Geoglossaceae</taxon>
        <taxon>Trichoglossum</taxon>
    </lineage>
</organism>
<evidence type="ECO:0000313" key="11">
    <source>
        <dbReference type="Proteomes" id="UP000750711"/>
    </source>
</evidence>
<dbReference type="EC" id="1.2.1.3" evidence="3"/>
<dbReference type="InterPro" id="IPR015590">
    <property type="entry name" value="Aldehyde_DH_dom"/>
</dbReference>
<keyword evidence="11" id="KW-1185">Reference proteome</keyword>
<dbReference type="PANTHER" id="PTHR11699">
    <property type="entry name" value="ALDEHYDE DEHYDROGENASE-RELATED"/>
    <property type="match status" value="1"/>
</dbReference>
<evidence type="ECO:0000259" key="9">
    <source>
        <dbReference type="Pfam" id="PF00171"/>
    </source>
</evidence>
<feature type="domain" description="Aldehyde dehydrogenase" evidence="9">
    <location>
        <begin position="57"/>
        <end position="504"/>
    </location>
</feature>
<evidence type="ECO:0000256" key="2">
    <source>
        <dbReference type="ARBA" id="ARBA00023002"/>
    </source>
</evidence>
<evidence type="ECO:0000256" key="3">
    <source>
        <dbReference type="ARBA" id="ARBA00024226"/>
    </source>
</evidence>
<comment type="similarity">
    <text evidence="1 6">Belongs to the aldehyde dehydrogenase family.</text>
</comment>
<evidence type="ECO:0000256" key="6">
    <source>
        <dbReference type="RuleBase" id="RU003345"/>
    </source>
</evidence>
<accession>A0A9P8LCX6</accession>
<dbReference type="CDD" id="cd07098">
    <property type="entry name" value="ALDH_F15-22"/>
    <property type="match status" value="1"/>
</dbReference>
<dbReference type="Proteomes" id="UP000750711">
    <property type="component" value="Unassembled WGS sequence"/>
</dbReference>
<dbReference type="EMBL" id="JAGHQM010000499">
    <property type="protein sequence ID" value="KAH0559882.1"/>
    <property type="molecule type" value="Genomic_DNA"/>
</dbReference>
<sequence>MWDVSISEEFTRFTYLTDQYPQSSITIALLLVTVAATYWFWASENESAHSYQTPGTTLIQCYCPANGKPLGVVNPASPAAIDRAIAKAQEAQIEWAKTSFAQRRQVMQTLLKHILENQSSISTAACLDSGKTRIDSSFGEILVTVEKLRWTILHGEKALRSERRPTNLLMCYKANEVRWEPLGVVAACVSWNYPFHNLMGPIISAIFAGNGIIVKGSESTAWSSAYFINIVRSALQVCGHSPALVQSIICWPSVAPHLTSHPGISHITFIGSRNVAHAVTTSAAKSLTPVCVELGGKDAAIILDDVVDIDKVASILLRGVFQSAGQNCIGIERIVACQGIYQQLLQILEPRIKSLRLGSTVDGDEVDVGAMISSNNFDRLEQLISDAINKGARCLVGGQRHIHPHYPQGHYFAPTLLVDVTPDMAIAQEETFAPICTVMEARDVDDAIRIANSTKYGLGASVFGRSQRDLEKVVEASKTGMVSVNDFAVYYAVQLPFGGVKGSGKASPYVHLNPSREMTANVHARLWTIRRRRRPPLPLQHKSGLSRSVPPTDQHGNPQAARLPHHQR</sequence>
<keyword evidence="8" id="KW-0812">Transmembrane</keyword>
<evidence type="ECO:0000256" key="1">
    <source>
        <dbReference type="ARBA" id="ARBA00009986"/>
    </source>
</evidence>